<dbReference type="Pfam" id="PF00239">
    <property type="entry name" value="Resolvase"/>
    <property type="match status" value="1"/>
</dbReference>
<dbReference type="Gene3D" id="3.40.50.1390">
    <property type="entry name" value="Resolvase, N-terminal catalytic domain"/>
    <property type="match status" value="1"/>
</dbReference>
<dbReference type="PATRIC" id="fig|717962.3.peg.1821"/>
<dbReference type="InterPro" id="IPR036162">
    <property type="entry name" value="Resolvase-like_N_sf"/>
</dbReference>
<evidence type="ECO:0000256" key="3">
    <source>
        <dbReference type="ARBA" id="ARBA00023172"/>
    </source>
</evidence>
<evidence type="ECO:0000256" key="4">
    <source>
        <dbReference type="PIRSR" id="PIRSR606118-50"/>
    </source>
</evidence>
<reference evidence="8 9" key="2">
    <citation type="submission" date="2010-03" db="EMBL/GenBank/DDBJ databases">
        <authorList>
            <person name="Pajon A."/>
        </authorList>
    </citation>
    <scope>NUCLEOTIDE SEQUENCE [LARGE SCALE GENOMIC DNA]</scope>
    <source>
        <strain evidence="8 9">GD/7</strain>
    </source>
</reference>
<dbReference type="InterPro" id="IPR025827">
    <property type="entry name" value="Zn_ribbon_recom_dom"/>
</dbReference>
<dbReference type="PROSITE" id="PS51736">
    <property type="entry name" value="RECOMBINASES_3"/>
    <property type="match status" value="1"/>
</dbReference>
<dbReference type="Pfam" id="PF07508">
    <property type="entry name" value="Recombinase"/>
    <property type="match status" value="1"/>
</dbReference>
<dbReference type="InterPro" id="IPR006118">
    <property type="entry name" value="Recombinase_CS"/>
</dbReference>
<dbReference type="GO" id="GO:0015074">
    <property type="term" value="P:DNA integration"/>
    <property type="evidence" value="ECO:0007669"/>
    <property type="project" value="UniProtKB-KW"/>
</dbReference>
<evidence type="ECO:0000313" key="9">
    <source>
        <dbReference type="Proteomes" id="UP000008798"/>
    </source>
</evidence>
<dbReference type="KEGG" id="cct:CC1_19830"/>
<feature type="domain" description="Resolvase/invertase-type recombinase catalytic" evidence="6">
    <location>
        <begin position="14"/>
        <end position="161"/>
    </location>
</feature>
<dbReference type="PANTHER" id="PTHR30461">
    <property type="entry name" value="DNA-INVERTASE FROM LAMBDOID PROPHAGE"/>
    <property type="match status" value="1"/>
</dbReference>
<dbReference type="CDD" id="cd03768">
    <property type="entry name" value="SR_ResInv"/>
    <property type="match status" value="1"/>
</dbReference>
<dbReference type="HOGENOM" id="CLU_010686_18_3_9"/>
<protein>
    <submittedName>
        <fullName evidence="8">Site-specific recombinases, DNA invertase Pin homologs</fullName>
    </submittedName>
</protein>
<dbReference type="InterPro" id="IPR050639">
    <property type="entry name" value="SSR_resolvase"/>
</dbReference>
<dbReference type="Pfam" id="PF13408">
    <property type="entry name" value="Zn_ribbon_recom"/>
    <property type="match status" value="1"/>
</dbReference>
<evidence type="ECO:0000313" key="8">
    <source>
        <dbReference type="EMBL" id="CBK80710.1"/>
    </source>
</evidence>
<dbReference type="PROSITE" id="PS51737">
    <property type="entry name" value="RECOMBINASE_DNA_BIND"/>
    <property type="match status" value="1"/>
</dbReference>
<evidence type="ECO:0000256" key="1">
    <source>
        <dbReference type="ARBA" id="ARBA00022908"/>
    </source>
</evidence>
<keyword evidence="3" id="KW-0233">DNA recombination</keyword>
<dbReference type="RefSeq" id="WP_015514278.1">
    <property type="nucleotide sequence ID" value="NC_021009.1"/>
</dbReference>
<dbReference type="PANTHER" id="PTHR30461:SF23">
    <property type="entry name" value="DNA RECOMBINASE-RELATED"/>
    <property type="match status" value="1"/>
</dbReference>
<feature type="domain" description="Recombinase" evidence="7">
    <location>
        <begin position="169"/>
        <end position="290"/>
    </location>
</feature>
<dbReference type="InterPro" id="IPR006119">
    <property type="entry name" value="Resolv_N"/>
</dbReference>
<dbReference type="Proteomes" id="UP000008798">
    <property type="component" value="Chromosome"/>
</dbReference>
<evidence type="ECO:0000259" key="7">
    <source>
        <dbReference type="PROSITE" id="PS51737"/>
    </source>
</evidence>
<dbReference type="AlphaFoldDB" id="D4J8N9"/>
<feature type="active site" description="O-(5'-phospho-DNA)-serine intermediate" evidence="4 5">
    <location>
        <position position="22"/>
    </location>
</feature>
<keyword evidence="2" id="KW-0238">DNA-binding</keyword>
<organism evidence="8 9">
    <name type="scientific">Coprococcus catus GD/7</name>
    <dbReference type="NCBI Taxonomy" id="717962"/>
    <lineage>
        <taxon>Bacteria</taxon>
        <taxon>Bacillati</taxon>
        <taxon>Bacillota</taxon>
        <taxon>Clostridia</taxon>
        <taxon>Lachnospirales</taxon>
        <taxon>Lachnospiraceae</taxon>
        <taxon>Coprococcus</taxon>
    </lineage>
</organism>
<accession>D4J8N9</accession>
<dbReference type="InterPro" id="IPR038109">
    <property type="entry name" value="DNA_bind_recomb_sf"/>
</dbReference>
<dbReference type="PROSITE" id="PS00397">
    <property type="entry name" value="RECOMBINASES_1"/>
    <property type="match status" value="1"/>
</dbReference>
<dbReference type="SUPFAM" id="SSF53041">
    <property type="entry name" value="Resolvase-like"/>
    <property type="match status" value="1"/>
</dbReference>
<keyword evidence="1" id="KW-0229">DNA integration</keyword>
<evidence type="ECO:0000256" key="5">
    <source>
        <dbReference type="PROSITE-ProRule" id="PRU10137"/>
    </source>
</evidence>
<proteinExistence type="predicted"/>
<dbReference type="InterPro" id="IPR011109">
    <property type="entry name" value="DNA_bind_recombinase_dom"/>
</dbReference>
<reference evidence="8 9" key="1">
    <citation type="submission" date="2010-03" db="EMBL/GenBank/DDBJ databases">
        <title>The genome sequence of Coprococcus catus GD/7.</title>
        <authorList>
            <consortium name="metaHIT consortium -- http://www.metahit.eu/"/>
            <person name="Pajon A."/>
            <person name="Turner K."/>
            <person name="Parkhill J."/>
            <person name="Duncan S."/>
            <person name="Flint H."/>
        </authorList>
    </citation>
    <scope>NUCLEOTIDE SEQUENCE [LARGE SCALE GENOMIC DNA]</scope>
    <source>
        <strain evidence="8 9">GD/7</strain>
    </source>
</reference>
<evidence type="ECO:0000256" key="2">
    <source>
        <dbReference type="ARBA" id="ARBA00023125"/>
    </source>
</evidence>
<dbReference type="GO" id="GO:0000150">
    <property type="term" value="F:DNA strand exchange activity"/>
    <property type="evidence" value="ECO:0007669"/>
    <property type="project" value="InterPro"/>
</dbReference>
<dbReference type="SMART" id="SM00857">
    <property type="entry name" value="Resolvase"/>
    <property type="match status" value="1"/>
</dbReference>
<sequence length="577" mass="66776">MSVNKNITNETPKKAALYVRVSTSYQADKDSLPMQRQELIAYAKLMFGIEDYVIFEDAGYSGKNTDRPEFQNMMRRVRAGEFTHLLCWKIDRVSRNLLDFASMYQELKDLGVTFVSKNEQFDTSTAIGEAMLKIILVFAELERNMTSERVTATMLSRAQNGLWNGGRVHYGYDYDKESKTHSINEHEALVVHKMADLYEEHKSLLVVSRILNEEGCRTRAGNEWSPVTICTILSNPFYTGRYRYNHYKFPGVRIEKAPSEWIVIPDHHQRILSDDQFEKINRILRTNSRLQRKPGQQHTSQNTHIFGGLLYCGTCGCQYVSTPSRMQASGYRPSKYACPNLRKTKTCNTKSVSDPVIGEFIINYVLNMMHARRDFSKIHNPSDLQDALLKGGTFEDVDRIGKDGLDSCFNMFTTTPLEGKRFRKPKTVNTIDPELKRLRAEKRKTERALDRLMNMYLYDDNPIGEKDFIIRKQALDDYLKEINESLGMIDRGHGIETISDENFIKRASYFIMGKELADKDYIYFKKLAMDIDSEILRDFFHEIIDSIIMEGSNVREIVFKNGLSHIFFYKNKKEPGA</sequence>
<dbReference type="GO" id="GO:0003677">
    <property type="term" value="F:DNA binding"/>
    <property type="evidence" value="ECO:0007669"/>
    <property type="project" value="UniProtKB-KW"/>
</dbReference>
<name>D4J8N9_9FIRM</name>
<dbReference type="EMBL" id="FP929038">
    <property type="protein sequence ID" value="CBK80710.1"/>
    <property type="molecule type" value="Genomic_DNA"/>
</dbReference>
<gene>
    <name evidence="8" type="ORF">CC1_19830</name>
</gene>
<evidence type="ECO:0000259" key="6">
    <source>
        <dbReference type="PROSITE" id="PS51736"/>
    </source>
</evidence>
<dbReference type="Gene3D" id="3.90.1750.20">
    <property type="entry name" value="Putative Large Serine Recombinase, Chain B, Domain 2"/>
    <property type="match status" value="1"/>
</dbReference>